<dbReference type="EMBL" id="JAENBP010000001">
    <property type="protein sequence ID" value="MBJ8349094.1"/>
    <property type="molecule type" value="Genomic_DNA"/>
</dbReference>
<dbReference type="InterPro" id="IPR015424">
    <property type="entry name" value="PyrdxlP-dep_Trfase"/>
</dbReference>
<dbReference type="PANTHER" id="PTHR43525">
    <property type="entry name" value="PROTEIN MALY"/>
    <property type="match status" value="1"/>
</dbReference>
<keyword evidence="7" id="KW-0032">Aminotransferase</keyword>
<dbReference type="Pfam" id="PF00155">
    <property type="entry name" value="Aminotran_1_2"/>
    <property type="match status" value="1"/>
</dbReference>
<dbReference type="AlphaFoldDB" id="A0A934UCX1"/>
<evidence type="ECO:0000256" key="5">
    <source>
        <dbReference type="ARBA" id="ARBA00037974"/>
    </source>
</evidence>
<accession>A0A934UCX1</accession>
<sequence>MTSFDFNDNAKRLGQNSIKWQLAEKDPDIIPAWVADMDFKVFSGLREAIKNYSEKDFYGYGYPNPSLADTVMAWEEKEHDYTFSRSSLLFINDVISGIATALQVFTKEGDAILINDPVYPAFRKIIEQNKRQVVINTLVENDGQFVFDLKQFEADMIENEVKLFILCNPHNPGGRVWDKETLLSIGKICQKHGVIVVSDEIHQDLTLFGHKHHSFNTVDDSFKEFSIILSSPSKTFNMAALKIAFAIIENRTLRKAFQEKTLANHQSISNIAYEVTETVYQDGKDWLLALRSTLEENVTFVTNYFAKHAPKIKVMSSQGTYLLWLDFSKYQLSDKELYRILKTDAKVILNEGLDYGEMGKSHARLNVATSKKLLEEIVKRIVVNLEKA</sequence>
<dbReference type="InterPro" id="IPR015422">
    <property type="entry name" value="PyrdxlP-dep_Trfase_small"/>
</dbReference>
<dbReference type="EC" id="4.4.1.13" evidence="2"/>
<comment type="caution">
    <text evidence="7">The sequence shown here is derived from an EMBL/GenBank/DDBJ whole genome shotgun (WGS) entry which is preliminary data.</text>
</comment>
<dbReference type="SUPFAM" id="SSF53383">
    <property type="entry name" value="PLP-dependent transferases"/>
    <property type="match status" value="1"/>
</dbReference>
<dbReference type="InterPro" id="IPR051798">
    <property type="entry name" value="Class-II_PLP-Dep_Aminotrans"/>
</dbReference>
<dbReference type="CDD" id="cd00609">
    <property type="entry name" value="AAT_like"/>
    <property type="match status" value="1"/>
</dbReference>
<dbReference type="PANTHER" id="PTHR43525:SF1">
    <property type="entry name" value="PROTEIN MALY"/>
    <property type="match status" value="1"/>
</dbReference>
<name>A0A934UCX1_9STRE</name>
<gene>
    <name evidence="7" type="ORF">JHK64_00430</name>
</gene>
<dbReference type="GO" id="GO:0047804">
    <property type="term" value="F:cysteine-S-conjugate beta-lyase activity"/>
    <property type="evidence" value="ECO:0007669"/>
    <property type="project" value="UniProtKB-EC"/>
</dbReference>
<keyword evidence="7" id="KW-0808">Transferase</keyword>
<evidence type="ECO:0000313" key="8">
    <source>
        <dbReference type="Proteomes" id="UP000644875"/>
    </source>
</evidence>
<keyword evidence="3" id="KW-0663">Pyridoxal phosphate</keyword>
<protein>
    <recommendedName>
        <fullName evidence="2">cysteine-S-conjugate beta-lyase</fullName>
        <ecNumber evidence="2">4.4.1.13</ecNumber>
    </recommendedName>
</protein>
<evidence type="ECO:0000256" key="3">
    <source>
        <dbReference type="ARBA" id="ARBA00022898"/>
    </source>
</evidence>
<dbReference type="NCBIfam" id="TIGR04350">
    <property type="entry name" value="C_S_lyase_PatB"/>
    <property type="match status" value="1"/>
</dbReference>
<dbReference type="Gene3D" id="3.90.1150.10">
    <property type="entry name" value="Aspartate Aminotransferase, domain 1"/>
    <property type="match status" value="1"/>
</dbReference>
<evidence type="ECO:0000313" key="7">
    <source>
        <dbReference type="EMBL" id="MBJ8349094.1"/>
    </source>
</evidence>
<proteinExistence type="inferred from homology"/>
<organism evidence="7 8">
    <name type="scientific">Streptococcus zalophi</name>
    <dbReference type="NCBI Taxonomy" id="640031"/>
    <lineage>
        <taxon>Bacteria</taxon>
        <taxon>Bacillati</taxon>
        <taxon>Bacillota</taxon>
        <taxon>Bacilli</taxon>
        <taxon>Lactobacillales</taxon>
        <taxon>Streptococcaceae</taxon>
        <taxon>Streptococcus</taxon>
    </lineage>
</organism>
<dbReference type="InterPro" id="IPR004839">
    <property type="entry name" value="Aminotransferase_I/II_large"/>
</dbReference>
<keyword evidence="8" id="KW-1185">Reference proteome</keyword>
<comment type="cofactor">
    <cofactor evidence="1">
        <name>pyridoxal 5'-phosphate</name>
        <dbReference type="ChEBI" id="CHEBI:597326"/>
    </cofactor>
</comment>
<dbReference type="GO" id="GO:0008483">
    <property type="term" value="F:transaminase activity"/>
    <property type="evidence" value="ECO:0007669"/>
    <property type="project" value="UniProtKB-KW"/>
</dbReference>
<feature type="domain" description="Aminotransferase class I/classII large" evidence="6">
    <location>
        <begin position="46"/>
        <end position="381"/>
    </location>
</feature>
<dbReference type="Proteomes" id="UP000644875">
    <property type="component" value="Unassembled WGS sequence"/>
</dbReference>
<dbReference type="Gene3D" id="3.40.640.10">
    <property type="entry name" value="Type I PLP-dependent aspartate aminotransferase-like (Major domain)"/>
    <property type="match status" value="1"/>
</dbReference>
<reference evidence="7 8" key="1">
    <citation type="journal article" date="2021" name="Int. J. Syst. Evol. Microbiol.">
        <title>Streptococcus vicugnae sp. nov., isolated from faeces of alpacas (Vicugna pacos) and cattle (Bos taurus), Streptococcus zalophi sp. nov., and Streptococcus pacificus sp. nov., isolated from respiratory tract of California sea lions (Zalophus californianus).</title>
        <authorList>
            <person name="Volokhov D.V."/>
            <person name="Zagorodnyaya T.A."/>
            <person name="Shen Z."/>
            <person name="Blom J."/>
            <person name="Furtak V.A."/>
            <person name="Eisenberg T."/>
            <person name="Fan P."/>
            <person name="Jeong K.C."/>
            <person name="Gao Y."/>
            <person name="Zhang S."/>
            <person name="Amselle M."/>
        </authorList>
    </citation>
    <scope>NUCLEOTIDE SEQUENCE [LARGE SCALE GENOMIC DNA]</scope>
    <source>
        <strain evidence="8">CSL7508-lung</strain>
    </source>
</reference>
<dbReference type="InterPro" id="IPR027619">
    <property type="entry name" value="C-S_lyase_PatB-like"/>
</dbReference>
<evidence type="ECO:0000256" key="2">
    <source>
        <dbReference type="ARBA" id="ARBA00012224"/>
    </source>
</evidence>
<comment type="similarity">
    <text evidence="5">Belongs to the class-II pyridoxal-phosphate-dependent aminotransferase family. MalY/PatB cystathionine beta-lyase subfamily.</text>
</comment>
<keyword evidence="4" id="KW-0456">Lyase</keyword>
<dbReference type="InterPro" id="IPR015421">
    <property type="entry name" value="PyrdxlP-dep_Trfase_major"/>
</dbReference>
<dbReference type="GO" id="GO:0030170">
    <property type="term" value="F:pyridoxal phosphate binding"/>
    <property type="evidence" value="ECO:0007669"/>
    <property type="project" value="InterPro"/>
</dbReference>
<dbReference type="RefSeq" id="WP_199567026.1">
    <property type="nucleotide sequence ID" value="NZ_JAENBP010000001.1"/>
</dbReference>
<evidence type="ECO:0000256" key="4">
    <source>
        <dbReference type="ARBA" id="ARBA00023239"/>
    </source>
</evidence>
<evidence type="ECO:0000256" key="1">
    <source>
        <dbReference type="ARBA" id="ARBA00001933"/>
    </source>
</evidence>
<evidence type="ECO:0000259" key="6">
    <source>
        <dbReference type="Pfam" id="PF00155"/>
    </source>
</evidence>